<keyword evidence="1" id="KW-0472">Membrane</keyword>
<sequence length="158" mass="16689">MSTLPVPSAATPSARPAFAPDPQALRLGYAGLIPFVIGVLLAWLVEHDEAHDFVLRAINVYAAVIVSFLGALHWGLAMRAQPGESTAFVWGIVPSLVGWVAALMPAGAGLVIQSAVLIACYLVDRRAYPLHGVAGWLTLRFRLTVVATLSCLLAASFA</sequence>
<feature type="transmembrane region" description="Helical" evidence="1">
    <location>
        <begin position="96"/>
        <end position="123"/>
    </location>
</feature>
<keyword evidence="3" id="KW-1185">Reference proteome</keyword>
<dbReference type="STRING" id="395495.Lcho_0263"/>
<accession>B1Y7U0</accession>
<dbReference type="KEGG" id="lch:Lcho_0263"/>
<dbReference type="AlphaFoldDB" id="B1Y7U0"/>
<evidence type="ECO:0000256" key="1">
    <source>
        <dbReference type="SAM" id="Phobius"/>
    </source>
</evidence>
<reference evidence="2 3" key="1">
    <citation type="submission" date="2008-03" db="EMBL/GenBank/DDBJ databases">
        <title>Complete sequence of Leptothrix cholodnii SP-6.</title>
        <authorList>
            <consortium name="US DOE Joint Genome Institute"/>
            <person name="Copeland A."/>
            <person name="Lucas S."/>
            <person name="Lapidus A."/>
            <person name="Glavina del Rio T."/>
            <person name="Dalin E."/>
            <person name="Tice H."/>
            <person name="Bruce D."/>
            <person name="Goodwin L."/>
            <person name="Pitluck S."/>
            <person name="Chertkov O."/>
            <person name="Brettin T."/>
            <person name="Detter J.C."/>
            <person name="Han C."/>
            <person name="Kuske C.R."/>
            <person name="Schmutz J."/>
            <person name="Larimer F."/>
            <person name="Land M."/>
            <person name="Hauser L."/>
            <person name="Kyrpides N."/>
            <person name="Lykidis A."/>
            <person name="Emerson D."/>
            <person name="Richardson P."/>
        </authorList>
    </citation>
    <scope>NUCLEOTIDE SEQUENCE [LARGE SCALE GENOMIC DNA]</scope>
    <source>
        <strain evidence="3">ATCC 51168 / LMG 8142 / SP-6</strain>
    </source>
</reference>
<evidence type="ECO:0008006" key="4">
    <source>
        <dbReference type="Google" id="ProtNLM"/>
    </source>
</evidence>
<feature type="transmembrane region" description="Helical" evidence="1">
    <location>
        <begin position="57"/>
        <end position="76"/>
    </location>
</feature>
<dbReference type="PANTHER" id="PTHR15887">
    <property type="entry name" value="TRANSMEMBRANE PROTEIN 69"/>
    <property type="match status" value="1"/>
</dbReference>
<evidence type="ECO:0000313" key="3">
    <source>
        <dbReference type="Proteomes" id="UP000001693"/>
    </source>
</evidence>
<dbReference type="HOGENOM" id="CLU_045137_3_3_4"/>
<protein>
    <recommendedName>
        <fullName evidence="4">DUF3429 domain-containing protein</fullName>
    </recommendedName>
</protein>
<keyword evidence="1" id="KW-0812">Transmembrane</keyword>
<dbReference type="RefSeq" id="WP_012345300.1">
    <property type="nucleotide sequence ID" value="NC_010524.1"/>
</dbReference>
<dbReference type="PANTHER" id="PTHR15887:SF1">
    <property type="entry name" value="TRANSMEMBRANE PROTEIN 69"/>
    <property type="match status" value="1"/>
</dbReference>
<keyword evidence="1" id="KW-1133">Transmembrane helix</keyword>
<feature type="transmembrane region" description="Helical" evidence="1">
    <location>
        <begin position="27"/>
        <end position="45"/>
    </location>
</feature>
<evidence type="ECO:0000313" key="2">
    <source>
        <dbReference type="EMBL" id="ACB32538.1"/>
    </source>
</evidence>
<dbReference type="InterPro" id="IPR021836">
    <property type="entry name" value="DUF3429"/>
</dbReference>
<gene>
    <name evidence="2" type="ordered locus">Lcho_0263</name>
</gene>
<proteinExistence type="predicted"/>
<dbReference type="Pfam" id="PF11911">
    <property type="entry name" value="DUF3429"/>
    <property type="match status" value="1"/>
</dbReference>
<organism evidence="2 3">
    <name type="scientific">Leptothrix cholodnii (strain ATCC 51168 / LMG 8142 / SP-6)</name>
    <name type="common">Leptothrix discophora (strain SP-6)</name>
    <dbReference type="NCBI Taxonomy" id="395495"/>
    <lineage>
        <taxon>Bacteria</taxon>
        <taxon>Pseudomonadati</taxon>
        <taxon>Pseudomonadota</taxon>
        <taxon>Betaproteobacteria</taxon>
        <taxon>Burkholderiales</taxon>
        <taxon>Sphaerotilaceae</taxon>
        <taxon>Leptothrix</taxon>
    </lineage>
</organism>
<dbReference type="Proteomes" id="UP000001693">
    <property type="component" value="Chromosome"/>
</dbReference>
<dbReference type="eggNOG" id="COG0695">
    <property type="taxonomic scope" value="Bacteria"/>
</dbReference>
<dbReference type="EMBL" id="CP001013">
    <property type="protein sequence ID" value="ACB32538.1"/>
    <property type="molecule type" value="Genomic_DNA"/>
</dbReference>
<name>B1Y7U0_LEPCP</name>